<name>A0AAU9U3X1_EUPED</name>
<gene>
    <name evidence="2" type="ORF">EEDITHA_LOCUS8562</name>
</gene>
<proteinExistence type="predicted"/>
<dbReference type="PROSITE" id="PS50878">
    <property type="entry name" value="RT_POL"/>
    <property type="match status" value="1"/>
</dbReference>
<dbReference type="CDD" id="cd01647">
    <property type="entry name" value="RT_LTR"/>
    <property type="match status" value="1"/>
</dbReference>
<dbReference type="InterPro" id="IPR050951">
    <property type="entry name" value="Retrovirus_Pol_polyprotein"/>
</dbReference>
<dbReference type="InterPro" id="IPR000477">
    <property type="entry name" value="RT_dom"/>
</dbReference>
<accession>A0AAU9U3X1</accession>
<dbReference type="InterPro" id="IPR043502">
    <property type="entry name" value="DNA/RNA_pol_sf"/>
</dbReference>
<feature type="domain" description="Reverse transcriptase" evidence="1">
    <location>
        <begin position="239"/>
        <end position="416"/>
    </location>
</feature>
<reference evidence="2" key="1">
    <citation type="submission" date="2022-03" db="EMBL/GenBank/DDBJ databases">
        <authorList>
            <person name="Tunstrom K."/>
        </authorList>
    </citation>
    <scope>NUCLEOTIDE SEQUENCE</scope>
</reference>
<dbReference type="Gene3D" id="3.10.10.10">
    <property type="entry name" value="HIV Type 1 Reverse Transcriptase, subunit A, domain 1"/>
    <property type="match status" value="1"/>
</dbReference>
<dbReference type="GO" id="GO:0071897">
    <property type="term" value="P:DNA biosynthetic process"/>
    <property type="evidence" value="ECO:0007669"/>
    <property type="project" value="UniProtKB-ARBA"/>
</dbReference>
<dbReference type="Proteomes" id="UP001153954">
    <property type="component" value="Unassembled WGS sequence"/>
</dbReference>
<dbReference type="InterPro" id="IPR043128">
    <property type="entry name" value="Rev_trsase/Diguanyl_cyclase"/>
</dbReference>
<evidence type="ECO:0000313" key="2">
    <source>
        <dbReference type="EMBL" id="CAH2092837.1"/>
    </source>
</evidence>
<dbReference type="AlphaFoldDB" id="A0AAU9U3X1"/>
<protein>
    <recommendedName>
        <fullName evidence="1">Reverse transcriptase domain-containing protein</fullName>
    </recommendedName>
</protein>
<dbReference type="PANTHER" id="PTHR37984">
    <property type="entry name" value="PROTEIN CBG26694"/>
    <property type="match status" value="1"/>
</dbReference>
<dbReference type="PANTHER" id="PTHR37984:SF11">
    <property type="entry name" value="INTEGRASE CATALYTIC DOMAIN-CONTAINING PROTEIN"/>
    <property type="match status" value="1"/>
</dbReference>
<evidence type="ECO:0000259" key="1">
    <source>
        <dbReference type="PROSITE" id="PS50878"/>
    </source>
</evidence>
<organism evidence="2 3">
    <name type="scientific">Euphydryas editha</name>
    <name type="common">Edith's checkerspot</name>
    <dbReference type="NCBI Taxonomy" id="104508"/>
    <lineage>
        <taxon>Eukaryota</taxon>
        <taxon>Metazoa</taxon>
        <taxon>Ecdysozoa</taxon>
        <taxon>Arthropoda</taxon>
        <taxon>Hexapoda</taxon>
        <taxon>Insecta</taxon>
        <taxon>Pterygota</taxon>
        <taxon>Neoptera</taxon>
        <taxon>Endopterygota</taxon>
        <taxon>Lepidoptera</taxon>
        <taxon>Glossata</taxon>
        <taxon>Ditrysia</taxon>
        <taxon>Papilionoidea</taxon>
        <taxon>Nymphalidae</taxon>
        <taxon>Nymphalinae</taxon>
        <taxon>Euphydryas</taxon>
    </lineage>
</organism>
<dbReference type="Pfam" id="PF00078">
    <property type="entry name" value="RVT_1"/>
    <property type="match status" value="1"/>
</dbReference>
<dbReference type="SUPFAM" id="SSF56672">
    <property type="entry name" value="DNA/RNA polymerases"/>
    <property type="match status" value="1"/>
</dbReference>
<keyword evidence="3" id="KW-1185">Reference proteome</keyword>
<sequence>MAQLQTFEPFDCEGDPHSVGSRWIKWKRGADAEPLDNEGKEVDVYQVAIQKLDEYFAPKQSFVYERHLFRLLKQEEGEKFDKFLIKLRNQSSKCQFPDDNNLIDQITEKCRSVELRKKILMLGDTVTIEKIIVEANTLEMVERQLHEYQRPAQNLGVNKIDIKDGTRDLLGKETAIKLKVLKMGVSVNSISEDPFPKFKDIQLKIAVNETVTPIIQPYRRIPIPLENKINSKIDELVAKDIIEPVDKPASWVSPIVPILKSNGEIRICVDMRCANKAIIRENHPLPTMAQLIPKFRKATLFSKLDIREAFHQVEISEDSRNITTFITGKGLFRYKRLMFGISCAPEHFQKILERMLLPCEGVINFIDDIIVFGSDELEHNTRLQNVLKVLKQNNVLLNEEKCIYKTDKIEFIGHELTPGGIKPLDKYIKGIEDFREPKTIEEVQSFLGLINFIGKWIPNLATLTEPLRELLRLKLHKNSDITKYWKQEQNKSFLELKKSLGSIKTLGTFRDKIPYLLDIEHIQTDLEVRDKDMEMKEKGKIEGDRKRNAQEDYLDVGEKVYVKNMIKENKLTSNFNATPHTVTSANGSDINIRNDITGHEYKRNIVHLKRVEGEWRVLNKEGEEKSQDISSNTDTGSN</sequence>
<comment type="caution">
    <text evidence="2">The sequence shown here is derived from an EMBL/GenBank/DDBJ whole genome shotgun (WGS) entry which is preliminary data.</text>
</comment>
<dbReference type="EMBL" id="CAKOGL010000012">
    <property type="protein sequence ID" value="CAH2092837.1"/>
    <property type="molecule type" value="Genomic_DNA"/>
</dbReference>
<dbReference type="Gene3D" id="3.30.70.270">
    <property type="match status" value="2"/>
</dbReference>
<evidence type="ECO:0000313" key="3">
    <source>
        <dbReference type="Proteomes" id="UP001153954"/>
    </source>
</evidence>